<sequence>MRQRPRRPTTFIVLHATAEVDDIELKNCDDCDLVRYCSDKCQQDHRPNHEAKENRKNRKKRVAVKDPVALRELGGEHYDKGDYSGAFPYLTEAAAFGDMYAHYSLSVMYGEGKGVEKDDEMAWYHLEEAAIGGHHLARYNLAVRERENGRFDRAVKHFIIAANLGDDASIKQLRIGYIFSLGYTDGKVRKEDFASALRAHQAAVDGMKSPQREAAAKAEAAGLLIDDCRA</sequence>
<keyword evidence="1" id="KW-0479">Metal-binding</keyword>
<dbReference type="PANTHER" id="PTHR45011">
    <property type="entry name" value="DAP3-BINDING CELL DEATH ENHANCER 1"/>
    <property type="match status" value="1"/>
</dbReference>
<evidence type="ECO:0000256" key="1">
    <source>
        <dbReference type="ARBA" id="ARBA00022723"/>
    </source>
</evidence>
<dbReference type="SMART" id="SM00671">
    <property type="entry name" value="SEL1"/>
    <property type="match status" value="3"/>
</dbReference>
<evidence type="ECO:0000256" key="2">
    <source>
        <dbReference type="ARBA" id="ARBA00022771"/>
    </source>
</evidence>
<dbReference type="InterPro" id="IPR052748">
    <property type="entry name" value="ISR_Activator"/>
</dbReference>
<dbReference type="InterPro" id="IPR006597">
    <property type="entry name" value="Sel1-like"/>
</dbReference>
<dbReference type="Gene3D" id="1.25.40.10">
    <property type="entry name" value="Tetratricopeptide repeat domain"/>
    <property type="match status" value="1"/>
</dbReference>
<keyword evidence="2" id="KW-0863">Zinc-finger</keyword>
<dbReference type="InterPro" id="IPR011990">
    <property type="entry name" value="TPR-like_helical_dom_sf"/>
</dbReference>
<evidence type="ECO:0000313" key="6">
    <source>
        <dbReference type="Proteomes" id="UP001224775"/>
    </source>
</evidence>
<keyword evidence="6" id="KW-1185">Reference proteome</keyword>
<name>A0AAD8YMQ8_9STRA</name>
<dbReference type="SUPFAM" id="SSF81901">
    <property type="entry name" value="HCP-like"/>
    <property type="match status" value="1"/>
</dbReference>
<gene>
    <name evidence="5" type="ORF">QTG54_000026</name>
</gene>
<keyword evidence="3" id="KW-0862">Zinc</keyword>
<dbReference type="Gene3D" id="6.10.140.2220">
    <property type="match status" value="1"/>
</dbReference>
<protein>
    <recommendedName>
        <fullName evidence="4">MYND-type domain-containing protein</fullName>
    </recommendedName>
</protein>
<organism evidence="5 6">
    <name type="scientific">Skeletonema marinoi</name>
    <dbReference type="NCBI Taxonomy" id="267567"/>
    <lineage>
        <taxon>Eukaryota</taxon>
        <taxon>Sar</taxon>
        <taxon>Stramenopiles</taxon>
        <taxon>Ochrophyta</taxon>
        <taxon>Bacillariophyta</taxon>
        <taxon>Coscinodiscophyceae</taxon>
        <taxon>Thalassiosirophycidae</taxon>
        <taxon>Thalassiosirales</taxon>
        <taxon>Skeletonemataceae</taxon>
        <taxon>Skeletonema</taxon>
        <taxon>Skeletonema marinoi-dohrnii complex</taxon>
    </lineage>
</organism>
<evidence type="ECO:0000259" key="4">
    <source>
        <dbReference type="Pfam" id="PF01753"/>
    </source>
</evidence>
<reference evidence="5" key="1">
    <citation type="submission" date="2023-06" db="EMBL/GenBank/DDBJ databases">
        <title>Survivors Of The Sea: Transcriptome response of Skeletonema marinoi to long-term dormancy.</title>
        <authorList>
            <person name="Pinder M.I.M."/>
            <person name="Kourtchenko O."/>
            <person name="Robertson E.K."/>
            <person name="Larsson T."/>
            <person name="Maumus F."/>
            <person name="Osuna-Cruz C.M."/>
            <person name="Vancaester E."/>
            <person name="Stenow R."/>
            <person name="Vandepoele K."/>
            <person name="Ploug H."/>
            <person name="Bruchert V."/>
            <person name="Godhe A."/>
            <person name="Topel M."/>
        </authorList>
    </citation>
    <scope>NUCLEOTIDE SEQUENCE</scope>
    <source>
        <strain evidence="5">R05AC</strain>
    </source>
</reference>
<evidence type="ECO:0000313" key="5">
    <source>
        <dbReference type="EMBL" id="KAK1748087.1"/>
    </source>
</evidence>
<dbReference type="InterPro" id="IPR002893">
    <property type="entry name" value="Znf_MYND"/>
</dbReference>
<dbReference type="GO" id="GO:0008270">
    <property type="term" value="F:zinc ion binding"/>
    <property type="evidence" value="ECO:0007669"/>
    <property type="project" value="UniProtKB-KW"/>
</dbReference>
<proteinExistence type="predicted"/>
<evidence type="ECO:0000256" key="3">
    <source>
        <dbReference type="ARBA" id="ARBA00022833"/>
    </source>
</evidence>
<accession>A0AAD8YMQ8</accession>
<dbReference type="SUPFAM" id="SSF144232">
    <property type="entry name" value="HIT/MYND zinc finger-like"/>
    <property type="match status" value="1"/>
</dbReference>
<dbReference type="AlphaFoldDB" id="A0AAD8YMQ8"/>
<dbReference type="Pfam" id="PF01753">
    <property type="entry name" value="zf-MYND"/>
    <property type="match status" value="1"/>
</dbReference>
<dbReference type="EMBL" id="JATAAI010000001">
    <property type="protein sequence ID" value="KAK1748087.1"/>
    <property type="molecule type" value="Genomic_DNA"/>
</dbReference>
<dbReference type="Pfam" id="PF08238">
    <property type="entry name" value="Sel1"/>
    <property type="match status" value="2"/>
</dbReference>
<dbReference type="PANTHER" id="PTHR45011:SF1">
    <property type="entry name" value="DAP3-BINDING CELL DEATH ENHANCER 1"/>
    <property type="match status" value="1"/>
</dbReference>
<feature type="domain" description="MYND-type" evidence="4">
    <location>
        <begin position="25"/>
        <end position="50"/>
    </location>
</feature>
<dbReference type="Proteomes" id="UP001224775">
    <property type="component" value="Unassembled WGS sequence"/>
</dbReference>
<comment type="caution">
    <text evidence="5">The sequence shown here is derived from an EMBL/GenBank/DDBJ whole genome shotgun (WGS) entry which is preliminary data.</text>
</comment>